<evidence type="ECO:0000256" key="2">
    <source>
        <dbReference type="ARBA" id="ARBA00022490"/>
    </source>
</evidence>
<dbReference type="Proteomes" id="UP001146120">
    <property type="component" value="Unassembled WGS sequence"/>
</dbReference>
<evidence type="ECO:0000313" key="7">
    <source>
        <dbReference type="EMBL" id="DAZ96118.1"/>
    </source>
</evidence>
<keyword evidence="8" id="KW-1185">Reference proteome</keyword>
<keyword evidence="5" id="KW-0175">Coiled coil</keyword>
<keyword evidence="2" id="KW-0963">Cytoplasm</keyword>
<evidence type="ECO:0008006" key="9">
    <source>
        <dbReference type="Google" id="ProtNLM"/>
    </source>
</evidence>
<comment type="subcellular location">
    <subcellularLocation>
        <location evidence="1">Cytoplasm</location>
        <location evidence="1">Cytoskeleton</location>
        <location evidence="1">Microtubule organizing center</location>
        <location evidence="1">Centrosome</location>
        <location evidence="1">Centriole</location>
    </subcellularLocation>
</comment>
<feature type="compositionally biased region" description="Basic and acidic residues" evidence="6">
    <location>
        <begin position="1378"/>
        <end position="1387"/>
    </location>
</feature>
<evidence type="ECO:0000256" key="4">
    <source>
        <dbReference type="ARBA" id="ARBA00038123"/>
    </source>
</evidence>
<evidence type="ECO:0000256" key="6">
    <source>
        <dbReference type="SAM" id="MobiDB-lite"/>
    </source>
</evidence>
<evidence type="ECO:0000256" key="1">
    <source>
        <dbReference type="ARBA" id="ARBA00004114"/>
    </source>
</evidence>
<evidence type="ECO:0000256" key="5">
    <source>
        <dbReference type="SAM" id="Coils"/>
    </source>
</evidence>
<gene>
    <name evidence="7" type="ORF">N0F65_000666</name>
</gene>
<feature type="region of interest" description="Disordered" evidence="6">
    <location>
        <begin position="1378"/>
        <end position="1431"/>
    </location>
</feature>
<dbReference type="Gene3D" id="1.10.287.1490">
    <property type="match status" value="1"/>
</dbReference>
<keyword evidence="3" id="KW-0206">Cytoskeleton</keyword>
<dbReference type="EMBL" id="DAKRPA010000178">
    <property type="protein sequence ID" value="DAZ96118.1"/>
    <property type="molecule type" value="Genomic_DNA"/>
</dbReference>
<dbReference type="PANTHER" id="PTHR20544">
    <property type="entry name" value="CENTROSOMAL PROTEIN CEP135"/>
    <property type="match status" value="1"/>
</dbReference>
<proteinExistence type="inferred from homology"/>
<reference evidence="7" key="1">
    <citation type="submission" date="2022-11" db="EMBL/GenBank/DDBJ databases">
        <authorList>
            <person name="Morgan W.R."/>
            <person name="Tartar A."/>
        </authorList>
    </citation>
    <scope>NUCLEOTIDE SEQUENCE</scope>
    <source>
        <strain evidence="7">ARSEF 373</strain>
    </source>
</reference>
<feature type="coiled-coil region" evidence="5">
    <location>
        <begin position="44"/>
        <end position="99"/>
    </location>
</feature>
<feature type="coiled-coil region" evidence="5">
    <location>
        <begin position="797"/>
        <end position="1265"/>
    </location>
</feature>
<feature type="compositionally biased region" description="Polar residues" evidence="6">
    <location>
        <begin position="1280"/>
        <end position="1313"/>
    </location>
</feature>
<feature type="coiled-coil region" evidence="5">
    <location>
        <begin position="500"/>
        <end position="765"/>
    </location>
</feature>
<evidence type="ECO:0000256" key="3">
    <source>
        <dbReference type="ARBA" id="ARBA00023212"/>
    </source>
</evidence>
<name>A0AAV2YS06_9STRA</name>
<feature type="coiled-coil region" evidence="5">
    <location>
        <begin position="275"/>
        <end position="340"/>
    </location>
</feature>
<organism evidence="7 8">
    <name type="scientific">Lagenidium giganteum</name>
    <dbReference type="NCBI Taxonomy" id="4803"/>
    <lineage>
        <taxon>Eukaryota</taxon>
        <taxon>Sar</taxon>
        <taxon>Stramenopiles</taxon>
        <taxon>Oomycota</taxon>
        <taxon>Peronosporomycetes</taxon>
        <taxon>Pythiales</taxon>
        <taxon>Pythiaceae</taxon>
    </lineage>
</organism>
<reference evidence="7" key="2">
    <citation type="journal article" date="2023" name="Microbiol Resour">
        <title>Decontamination and Annotation of the Draft Genome Sequence of the Oomycete Lagenidium giganteum ARSEF 373.</title>
        <authorList>
            <person name="Morgan W.R."/>
            <person name="Tartar A."/>
        </authorList>
    </citation>
    <scope>NUCLEOTIDE SEQUENCE</scope>
    <source>
        <strain evidence="7">ARSEF 373</strain>
    </source>
</reference>
<feature type="region of interest" description="Disordered" evidence="6">
    <location>
        <begin position="341"/>
        <end position="370"/>
    </location>
</feature>
<feature type="compositionally biased region" description="Basic and acidic residues" evidence="6">
    <location>
        <begin position="1422"/>
        <end position="1431"/>
    </location>
</feature>
<feature type="compositionally biased region" description="Low complexity" evidence="6">
    <location>
        <begin position="1406"/>
        <end position="1419"/>
    </location>
</feature>
<dbReference type="SUPFAM" id="SSF57997">
    <property type="entry name" value="Tropomyosin"/>
    <property type="match status" value="2"/>
</dbReference>
<evidence type="ECO:0000313" key="8">
    <source>
        <dbReference type="Proteomes" id="UP001146120"/>
    </source>
</evidence>
<accession>A0AAV2YS06</accession>
<protein>
    <recommendedName>
        <fullName evidence="9">Centrosomal protein of 135 kDa</fullName>
    </recommendedName>
</protein>
<feature type="coiled-coil region" evidence="5">
    <location>
        <begin position="199"/>
        <end position="226"/>
    </location>
</feature>
<feature type="coiled-coil region" evidence="5">
    <location>
        <begin position="374"/>
        <end position="471"/>
    </location>
</feature>
<dbReference type="GO" id="GO:0005814">
    <property type="term" value="C:centriole"/>
    <property type="evidence" value="ECO:0007669"/>
    <property type="project" value="UniProtKB-SubCell"/>
</dbReference>
<dbReference type="PANTHER" id="PTHR20544:SF0">
    <property type="entry name" value="NUCLEOPROTEIN TPR_MLP1 DOMAIN-CONTAINING PROTEIN"/>
    <property type="match status" value="1"/>
</dbReference>
<comment type="caution">
    <text evidence="7">The sequence shown here is derived from an EMBL/GenBank/DDBJ whole genome shotgun (WGS) entry which is preliminary data.</text>
</comment>
<dbReference type="InterPro" id="IPR051877">
    <property type="entry name" value="Centriole_BasalBody_StrucProt"/>
</dbReference>
<comment type="similarity">
    <text evidence="4">Belongs to the CEP135/TSGA10 family.</text>
</comment>
<feature type="compositionally biased region" description="Basic and acidic residues" evidence="6">
    <location>
        <begin position="1395"/>
        <end position="1404"/>
    </location>
</feature>
<feature type="region of interest" description="Disordered" evidence="6">
    <location>
        <begin position="1278"/>
        <end position="1324"/>
    </location>
</feature>
<sequence length="1431" mass="164069">MWDVTSAVDVRSYGDLQEKLRSMSYIEPVGIESVALVQRLLNDFLTVSDAREKLEKALAKAQREALELSQILLPLRKENAKLTRENNSLHLEIIQQEESISEREKASEVQVDTLRDEVKRLQFLSNQQAQLLQQKEQDMVKLQGQLERAIAAGAGAGAKNPQRALNSSRIEVKGGHLSAAAVKPTTDRVSTDKTDREVITSLEDKVQELSTENRTLAAECESLVDKIAHREKEIERLSKLSLRIINDDDESAKMLRETDSKYEKEALQRAADLQLEQLSAQVDFLSAQVAKYELRLKEANAQIRRNDRLGQRLIEAENASSAYASELKALQSKFQELEAAHSCCNTDERRDSSPEGIQEPTTEPVPSGTSAEKLLDLENQVAELKRHKDRLEDALRATHYDKLSYTNALSHANSHNRMMSSDLSKAEAKLKELSSKNERLNMDLVDVRGKMDSHTREAESLREALRQAVDAKTLEMEKNSSLHRELRSIDKALTKREDECRALNHTVSIQKNELQRLNEKIQSLHTRAMELDSEDARGGRAKALMLQEKKWLEEERQELRKSREELVMKTMKLEEELQTTKAALHDAKQEASRLQEEVELIRKSEEGAQQVLTAKKDEVARYRLQLSEKSEQLRQLQDQYTELQVIVIHAEKTETQKVRLANELLELKRRIEELRDENAGLKCTIENSESQVRKLLEQNKQAQADRLTLEQQKSTTEQDHVELRKNYENALVELRNARQTSNHYQNEYEKLVNELQTKSQSLTTEQSSSKATQLVVQELQKKLGHIQHEMSLKQNALLQAESRLEQEKVANRSAQGQLDLAQNEILQVRQHNQSLEAMLAQLRSAMKDNESELTEKSESVENYKMLLEQVESSKEQTTFKLKQMQQRIQQMHLQEEDMQVKITKLEKELLLKSTELTSLKKLTKSLDDEKDEFHNQLDLLTERYHELLDKNKQLLEDVKSKVSSENDIQQRLTAAIAQLNDKDEQLASIQAECTKFQDEIERLRHTNDIMSVEMRALTQDLENMTIENQALSEECSRLQFAQQKKDQSVQHFKQNSHELERTRDSLQIELDDLRHTYRSLVQEHQKLQESRTEVSELHDELTSANEHLRKTIETLEKTKASLQQKIDTLTTESATYREQVSFLTEKLRQSEEQLDESEYKHQQLRDELEQQKSVATEISAQRYGVEAQRAAVSQRIVHLEAKLSNSKFELKTLRDKVNAEQTQRRSLEDLVATLRQKLAANDTVIAHLEEQREAMADEIRAAHQRLVTSPAMDMTELMRTPSNHSNTPQSLASSVKNDARSNRSSAPSSTGNASPDGVSGDASTSSILPIRALQDAQRKCKELEDRLANQDDTIRHLERSRSKFKKFAAKYEKEIEQRDKMIQELRNSRGSSASSRRDKERRMDMSGVSSSGSSASSSSHLNRQEDSAIAT</sequence>